<protein>
    <submittedName>
        <fullName evidence="3">Kinase-like domain-containing protein</fullName>
    </submittedName>
</protein>
<accession>A0A2T6ZKZ0</accession>
<dbReference type="Pfam" id="PF00069">
    <property type="entry name" value="Pkinase"/>
    <property type="match status" value="2"/>
</dbReference>
<feature type="compositionally biased region" description="Polar residues" evidence="1">
    <location>
        <begin position="528"/>
        <end position="539"/>
    </location>
</feature>
<feature type="region of interest" description="Disordered" evidence="1">
    <location>
        <begin position="247"/>
        <end position="310"/>
    </location>
</feature>
<dbReference type="GO" id="GO:0044773">
    <property type="term" value="P:mitotic DNA damage checkpoint signaling"/>
    <property type="evidence" value="ECO:0007669"/>
    <property type="project" value="TreeGrafter"/>
</dbReference>
<evidence type="ECO:0000313" key="4">
    <source>
        <dbReference type="Proteomes" id="UP000244722"/>
    </source>
</evidence>
<organism evidence="3 4">
    <name type="scientific">Tuber borchii</name>
    <name type="common">White truffle</name>
    <dbReference type="NCBI Taxonomy" id="42251"/>
    <lineage>
        <taxon>Eukaryota</taxon>
        <taxon>Fungi</taxon>
        <taxon>Dikarya</taxon>
        <taxon>Ascomycota</taxon>
        <taxon>Pezizomycotina</taxon>
        <taxon>Pezizomycetes</taxon>
        <taxon>Pezizales</taxon>
        <taxon>Tuberaceae</taxon>
        <taxon>Tuber</taxon>
    </lineage>
</organism>
<dbReference type="STRING" id="42251.A0A2T6ZKZ0"/>
<dbReference type="OrthoDB" id="10252171at2759"/>
<dbReference type="SUPFAM" id="SSF56112">
    <property type="entry name" value="Protein kinase-like (PK-like)"/>
    <property type="match status" value="1"/>
</dbReference>
<keyword evidence="3" id="KW-0808">Transferase</keyword>
<dbReference type="InterPro" id="IPR011009">
    <property type="entry name" value="Kinase-like_dom_sf"/>
</dbReference>
<sequence>MKTVQSDLVKWYKLETKFSQDHDRHTRYVEKEKYSAVYKQAQGTTGRYRAVKVIDKRRLPPNFDYSREVLVMALLAKRPELFVKFLGWFEERETLYIAMEYLPEGDLTKHAGSPLQQEIVQTISKQILEGLKVMHRKGISHRDLKPAVLGLDSNSETSVYTNSVDIWSLGCVIYELLAGTHLFASGEQVSRYYYKTFPFPENKLKGLSPPTDDAGISLVKSMLSIRPEDRPTAEDALGNVWLVGLKSGNEDSGDDQDETAQSGGESSWSRKGEDKLTTQDKRKKRRGQRNPITQDNSKHVPGDVSLKANPGCNRVATLLPRKVLGKKRIRSILQTCPQSNTPNTKFNLSIKHVTNENLLLNPRPPTSSPPTPNPHHGNSLQLAPGTNGLIEHTLKNEASAPILDAPNRRIAHSQAHPAGRAGSDKSCQTIREDQGIKSCGTLRLMPLGGSAAGVENPNNGSNTNQNPNTGPNPNRHPSTSSNLSQNNVSSNSSQNPATRSNPNRNPNVNSNPNQNPNAVPNHNPNSNTSLNSDQNPSVR</sequence>
<evidence type="ECO:0000256" key="1">
    <source>
        <dbReference type="SAM" id="MobiDB-lite"/>
    </source>
</evidence>
<feature type="domain" description="Protein kinase" evidence="2">
    <location>
        <begin position="23"/>
        <end position="242"/>
    </location>
</feature>
<dbReference type="Proteomes" id="UP000244722">
    <property type="component" value="Unassembled WGS sequence"/>
</dbReference>
<dbReference type="GO" id="GO:0005634">
    <property type="term" value="C:nucleus"/>
    <property type="evidence" value="ECO:0007669"/>
    <property type="project" value="TreeGrafter"/>
</dbReference>
<feature type="region of interest" description="Disordered" evidence="1">
    <location>
        <begin position="448"/>
        <end position="539"/>
    </location>
</feature>
<dbReference type="PANTHER" id="PTHR44167:SF24">
    <property type="entry name" value="SERINE_THREONINE-PROTEIN KINASE CHK2"/>
    <property type="match status" value="1"/>
</dbReference>
<dbReference type="EMBL" id="NESQ01000198">
    <property type="protein sequence ID" value="PUU76167.1"/>
    <property type="molecule type" value="Genomic_DNA"/>
</dbReference>
<name>A0A2T6ZKZ0_TUBBO</name>
<dbReference type="GO" id="GO:0005524">
    <property type="term" value="F:ATP binding"/>
    <property type="evidence" value="ECO:0007669"/>
    <property type="project" value="InterPro"/>
</dbReference>
<dbReference type="Gene3D" id="1.10.510.10">
    <property type="entry name" value="Transferase(Phosphotransferase) domain 1"/>
    <property type="match status" value="2"/>
</dbReference>
<feature type="region of interest" description="Disordered" evidence="1">
    <location>
        <begin position="361"/>
        <end position="385"/>
    </location>
</feature>
<dbReference type="AlphaFoldDB" id="A0A2T6ZKZ0"/>
<gene>
    <name evidence="3" type="ORF">B9Z19DRAFT_1066850</name>
</gene>
<dbReference type="InterPro" id="IPR000719">
    <property type="entry name" value="Prot_kinase_dom"/>
</dbReference>
<reference evidence="3 4" key="1">
    <citation type="submission" date="2017-04" db="EMBL/GenBank/DDBJ databases">
        <title>Draft genome sequence of Tuber borchii Vittad., a whitish edible truffle.</title>
        <authorList>
            <consortium name="DOE Joint Genome Institute"/>
            <person name="Murat C."/>
            <person name="Kuo A."/>
            <person name="Barry K.W."/>
            <person name="Clum A."/>
            <person name="Dockter R.B."/>
            <person name="Fauchery L."/>
            <person name="Iotti M."/>
            <person name="Kohler A."/>
            <person name="Labutti K."/>
            <person name="Lindquist E.A."/>
            <person name="Lipzen A."/>
            <person name="Ohm R.A."/>
            <person name="Wang M."/>
            <person name="Grigoriev I.V."/>
            <person name="Zambonelli A."/>
            <person name="Martin F.M."/>
        </authorList>
    </citation>
    <scope>NUCLEOTIDE SEQUENCE [LARGE SCALE GENOMIC DNA]</scope>
    <source>
        <strain evidence="3 4">Tbo3840</strain>
    </source>
</reference>
<feature type="compositionally biased region" description="Basic and acidic residues" evidence="1">
    <location>
        <begin position="268"/>
        <end position="280"/>
    </location>
</feature>
<feature type="compositionally biased region" description="Pro residues" evidence="1">
    <location>
        <begin position="362"/>
        <end position="373"/>
    </location>
</feature>
<keyword evidence="4" id="KW-1185">Reference proteome</keyword>
<proteinExistence type="predicted"/>
<dbReference type="PANTHER" id="PTHR44167">
    <property type="entry name" value="OVARIAN-SPECIFIC SERINE/THREONINE-PROTEIN KINASE LOK-RELATED"/>
    <property type="match status" value="1"/>
</dbReference>
<dbReference type="GO" id="GO:0004674">
    <property type="term" value="F:protein serine/threonine kinase activity"/>
    <property type="evidence" value="ECO:0007669"/>
    <property type="project" value="TreeGrafter"/>
</dbReference>
<evidence type="ECO:0000259" key="2">
    <source>
        <dbReference type="PROSITE" id="PS50011"/>
    </source>
</evidence>
<evidence type="ECO:0000313" key="3">
    <source>
        <dbReference type="EMBL" id="PUU76167.1"/>
    </source>
</evidence>
<keyword evidence="3" id="KW-0418">Kinase</keyword>
<feature type="compositionally biased region" description="Low complexity" evidence="1">
    <location>
        <begin position="456"/>
        <end position="527"/>
    </location>
</feature>
<comment type="caution">
    <text evidence="3">The sequence shown here is derived from an EMBL/GenBank/DDBJ whole genome shotgun (WGS) entry which is preliminary data.</text>
</comment>
<dbReference type="PROSITE" id="PS50011">
    <property type="entry name" value="PROTEIN_KINASE_DOM"/>
    <property type="match status" value="1"/>
</dbReference>